<keyword evidence="3 7" id="KW-0812">Transmembrane</keyword>
<protein>
    <submittedName>
        <fullName evidence="10">Putative ABC transport system permease protein</fullName>
    </submittedName>
</protein>
<dbReference type="EMBL" id="JACCAA010000001">
    <property type="protein sequence ID" value="NYG59649.1"/>
    <property type="molecule type" value="Genomic_DNA"/>
</dbReference>
<proteinExistence type="inferred from homology"/>
<feature type="transmembrane region" description="Helical" evidence="7">
    <location>
        <begin position="390"/>
        <end position="410"/>
    </location>
</feature>
<feature type="transmembrane region" description="Helical" evidence="7">
    <location>
        <begin position="294"/>
        <end position="327"/>
    </location>
</feature>
<evidence type="ECO:0000256" key="1">
    <source>
        <dbReference type="ARBA" id="ARBA00004651"/>
    </source>
</evidence>
<comment type="subcellular location">
    <subcellularLocation>
        <location evidence="1">Cell membrane</location>
        <topology evidence="1">Multi-pass membrane protein</topology>
    </subcellularLocation>
</comment>
<dbReference type="PANTHER" id="PTHR30572">
    <property type="entry name" value="MEMBRANE COMPONENT OF TRANSPORTER-RELATED"/>
    <property type="match status" value="1"/>
</dbReference>
<comment type="caution">
    <text evidence="10">The sequence shown here is derived from an EMBL/GenBank/DDBJ whole genome shotgun (WGS) entry which is preliminary data.</text>
</comment>
<dbReference type="GO" id="GO:0022857">
    <property type="term" value="F:transmembrane transporter activity"/>
    <property type="evidence" value="ECO:0007669"/>
    <property type="project" value="TreeGrafter"/>
</dbReference>
<organism evidence="10 11">
    <name type="scientific">Nocardioides daedukensis</name>
    <dbReference type="NCBI Taxonomy" id="634462"/>
    <lineage>
        <taxon>Bacteria</taxon>
        <taxon>Bacillati</taxon>
        <taxon>Actinomycetota</taxon>
        <taxon>Actinomycetes</taxon>
        <taxon>Propionibacteriales</taxon>
        <taxon>Nocardioidaceae</taxon>
        <taxon>Nocardioides</taxon>
    </lineage>
</organism>
<evidence type="ECO:0000259" key="9">
    <source>
        <dbReference type="Pfam" id="PF12704"/>
    </source>
</evidence>
<dbReference type="AlphaFoldDB" id="A0A7Y9S4N3"/>
<dbReference type="GO" id="GO:0005886">
    <property type="term" value="C:plasma membrane"/>
    <property type="evidence" value="ECO:0007669"/>
    <property type="project" value="UniProtKB-SubCell"/>
</dbReference>
<keyword evidence="5 7" id="KW-0472">Membrane</keyword>
<dbReference type="InterPro" id="IPR050250">
    <property type="entry name" value="Macrolide_Exporter_MacB"/>
</dbReference>
<feature type="domain" description="ABC3 transporter permease C-terminal" evidence="8">
    <location>
        <begin position="722"/>
        <end position="824"/>
    </location>
</feature>
<feature type="domain" description="ABC3 transporter permease C-terminal" evidence="8">
    <location>
        <begin position="252"/>
        <end position="373"/>
    </location>
</feature>
<evidence type="ECO:0000313" key="11">
    <source>
        <dbReference type="Proteomes" id="UP000540656"/>
    </source>
</evidence>
<feature type="transmembrane region" description="Helical" evidence="7">
    <location>
        <begin position="722"/>
        <end position="742"/>
    </location>
</feature>
<feature type="domain" description="MacB-like periplasmic core" evidence="9">
    <location>
        <begin position="22"/>
        <end position="219"/>
    </location>
</feature>
<feature type="transmembrane region" description="Helical" evidence="7">
    <location>
        <begin position="252"/>
        <end position="273"/>
    </location>
</feature>
<comment type="similarity">
    <text evidence="6">Belongs to the ABC-4 integral membrane protein family.</text>
</comment>
<dbReference type="Proteomes" id="UP000540656">
    <property type="component" value="Unassembled WGS sequence"/>
</dbReference>
<dbReference type="InterPro" id="IPR003838">
    <property type="entry name" value="ABC3_permease_C"/>
</dbReference>
<evidence type="ECO:0000256" key="3">
    <source>
        <dbReference type="ARBA" id="ARBA00022692"/>
    </source>
</evidence>
<evidence type="ECO:0000313" key="10">
    <source>
        <dbReference type="EMBL" id="NYG59649.1"/>
    </source>
</evidence>
<evidence type="ECO:0000256" key="5">
    <source>
        <dbReference type="ARBA" id="ARBA00023136"/>
    </source>
</evidence>
<dbReference type="Pfam" id="PF02687">
    <property type="entry name" value="FtsX"/>
    <property type="match status" value="2"/>
</dbReference>
<feature type="transmembrane region" description="Helical" evidence="7">
    <location>
        <begin position="416"/>
        <end position="437"/>
    </location>
</feature>
<keyword evidence="11" id="KW-1185">Reference proteome</keyword>
<dbReference type="Pfam" id="PF12704">
    <property type="entry name" value="MacB_PCD"/>
    <property type="match status" value="1"/>
</dbReference>
<dbReference type="RefSeq" id="WP_179502673.1">
    <property type="nucleotide sequence ID" value="NZ_JACCAA010000001.1"/>
</dbReference>
<feature type="transmembrane region" description="Helical" evidence="7">
    <location>
        <begin position="766"/>
        <end position="790"/>
    </location>
</feature>
<evidence type="ECO:0000256" key="2">
    <source>
        <dbReference type="ARBA" id="ARBA00022475"/>
    </source>
</evidence>
<evidence type="ECO:0000256" key="7">
    <source>
        <dbReference type="SAM" id="Phobius"/>
    </source>
</evidence>
<evidence type="ECO:0000256" key="6">
    <source>
        <dbReference type="ARBA" id="ARBA00038076"/>
    </source>
</evidence>
<dbReference type="InterPro" id="IPR025857">
    <property type="entry name" value="MacB_PCD"/>
</dbReference>
<evidence type="ECO:0000259" key="8">
    <source>
        <dbReference type="Pfam" id="PF02687"/>
    </source>
</evidence>
<sequence>MPTSLFATAWAEVRAHRTRSLALVLVAVLGAVLISAALVLGASMQRAVDQGIGVDVENADLILEAGLSTSQVKEIAGTDGVEVVGTHVRTRAVAQVVGVTRGILIDSQSSSDEFRWQRWSRGRAPAAPTEIALTRHALDQLRIHVGDEVALGRAGTERTNFRVVGEVDTRGSFRHAAIAYGILTPDAAHELSGSRRDNVALVSVDAGADRDAVADRIETVASVKPRATADLARAGVGGQAERLADLASVVKAFAATAVVVVGLLLLALCLISMESRRRAVALLRSAGASRAQVLLGVAFETLVLGLTGAVLGTLLGVLVVRGLVPAAAQVSFLPALPPDAVTVPGGAWVWPVVVTVAAVAVALLVPAILASSVRPARAMREVAAPFSTRAAIISAGLGAVLLAGAGFLLADAVAATALIAGAVLLLAGMALLLPLLIARIATVLQRLGFVRRDAGRSLAAGWILERPGRAVGEVLPAVLAFALIAFSWLVVGSVNESATSRLSATGQADLVLGSPTAAVPLGQDTLDALAGVDGVDQVTPVPFGQKVSIIGRGVDGKKVKFTGGTVAGDVAELDRSLPSDFPVRTIEEDRIYLPASPDSPFAEGAKVSLKGPDRTLEGFRVVHVDGLDLPSVASVDPVFQVTEFNDIRMAWLSLDPGADRSRVLEEVTGIVLQSGELSNGASPRGGVQPVGTAEVVAVGGSVPIDLSIAAAVGLVGAAASGLFLLAVLVAVAGMLCAGWLGIRGRLREQAMLRALGLERPGLRHLLMLRVLLTGVIGVLVGLPLGAALAVLTTRAVAASLGVTTELSVTWLPIVVLVPLVLMALRIVSATAMDRPSYVRPARVLAEEM</sequence>
<name>A0A7Y9S4N3_9ACTN</name>
<reference evidence="10 11" key="1">
    <citation type="submission" date="2020-07" db="EMBL/GenBank/DDBJ databases">
        <title>Sequencing the genomes of 1000 actinobacteria strains.</title>
        <authorList>
            <person name="Klenk H.-P."/>
        </authorList>
    </citation>
    <scope>NUCLEOTIDE SEQUENCE [LARGE SCALE GENOMIC DNA]</scope>
    <source>
        <strain evidence="10 11">DSM 23819</strain>
    </source>
</reference>
<dbReference type="PANTHER" id="PTHR30572:SF4">
    <property type="entry name" value="ABC TRANSPORTER PERMEASE YTRF"/>
    <property type="match status" value="1"/>
</dbReference>
<evidence type="ECO:0000256" key="4">
    <source>
        <dbReference type="ARBA" id="ARBA00022989"/>
    </source>
</evidence>
<feature type="transmembrane region" description="Helical" evidence="7">
    <location>
        <begin position="347"/>
        <end position="369"/>
    </location>
</feature>
<accession>A0A7Y9S4N3</accession>
<keyword evidence="4 7" id="KW-1133">Transmembrane helix</keyword>
<feature type="transmembrane region" description="Helical" evidence="7">
    <location>
        <begin position="474"/>
        <end position="491"/>
    </location>
</feature>
<gene>
    <name evidence="10" type="ORF">BJ980_002572</name>
</gene>
<feature type="transmembrane region" description="Helical" evidence="7">
    <location>
        <begin position="810"/>
        <end position="832"/>
    </location>
</feature>
<keyword evidence="2" id="KW-1003">Cell membrane</keyword>